<dbReference type="Pfam" id="PF14529">
    <property type="entry name" value="Exo_endo_phos_2"/>
    <property type="match status" value="1"/>
</dbReference>
<proteinExistence type="predicted"/>
<dbReference type="InterPro" id="IPR036691">
    <property type="entry name" value="Endo/exonu/phosph_ase_sf"/>
</dbReference>
<accession>A0ABQ7HVC3</accession>
<dbReference type="Gene3D" id="3.60.10.10">
    <property type="entry name" value="Endonuclease/exonuclease/phosphatase"/>
    <property type="match status" value="1"/>
</dbReference>
<gene>
    <name evidence="2" type="ORF">TCON_2678</name>
</gene>
<dbReference type="Proteomes" id="UP001516464">
    <property type="component" value="Unassembled WGS sequence"/>
</dbReference>
<reference evidence="2 3" key="1">
    <citation type="submission" date="2019-01" db="EMBL/GenBank/DDBJ databases">
        <title>Genomes sequencing and comparative genomics of infectious freshwater microsporidia, Cucumispora dikerogammari and Thelohania contejeani.</title>
        <authorList>
            <person name="Cormier A."/>
            <person name="Giraud I."/>
            <person name="Wattier R."/>
            <person name="Teixeira M."/>
            <person name="Grandjean F."/>
            <person name="Rigaud T."/>
            <person name="Cordaux R."/>
        </authorList>
    </citation>
    <scope>NUCLEOTIDE SEQUENCE [LARGE SCALE GENOMIC DNA]</scope>
    <source>
        <strain evidence="2">T1</strain>
        <tissue evidence="2">Spores</tissue>
    </source>
</reference>
<protein>
    <recommendedName>
        <fullName evidence="1">Endonuclease/exonuclease/phosphatase domain-containing protein</fullName>
    </recommendedName>
</protein>
<evidence type="ECO:0000313" key="2">
    <source>
        <dbReference type="EMBL" id="KAF7676611.1"/>
    </source>
</evidence>
<dbReference type="SUPFAM" id="SSF56219">
    <property type="entry name" value="DNase I-like"/>
    <property type="match status" value="1"/>
</dbReference>
<name>A0ABQ7HVC3_9MICR</name>
<dbReference type="EMBL" id="SBIQ01000486">
    <property type="protein sequence ID" value="KAF7676611.1"/>
    <property type="molecule type" value="Genomic_DNA"/>
</dbReference>
<dbReference type="InterPro" id="IPR005135">
    <property type="entry name" value="Endo/exonuclease/phosphatase"/>
</dbReference>
<sequence length="289" mass="33004">TAIHKVLDRNTPTIIAGDFIAHHEAFFNSTNHRNDIKGRLLYNLMRARHLTFQGPLFKTYVGGNHPGTPDLTLSNIECNIFHCRITQGNDIGPDHIPIITHLQMTPFHIPKPIGPKLSTLRLRAYHDFLCTDPVKDLDNLPAHEIDTAIGDIHARIQDATLANCDRTNTRTIQQYKPTREIVTKMRLYQQACSRRLLTGQPNLQVLQALRREIIDLTIIHKRHIWGTLVKEANRYGKEPARFWKKIKHLLGSQTKPLSHLTYTYTDETNAVLSSTIEEPQLQANLMGLV</sequence>
<comment type="caution">
    <text evidence="2">The sequence shown here is derived from an EMBL/GenBank/DDBJ whole genome shotgun (WGS) entry which is preliminary data.</text>
</comment>
<evidence type="ECO:0000313" key="3">
    <source>
        <dbReference type="Proteomes" id="UP001516464"/>
    </source>
</evidence>
<keyword evidence="3" id="KW-1185">Reference proteome</keyword>
<feature type="domain" description="Endonuclease/exonuclease/phosphatase" evidence="1">
    <location>
        <begin position="3"/>
        <end position="99"/>
    </location>
</feature>
<feature type="non-terminal residue" evidence="2">
    <location>
        <position position="1"/>
    </location>
</feature>
<evidence type="ECO:0000259" key="1">
    <source>
        <dbReference type="Pfam" id="PF14529"/>
    </source>
</evidence>
<organism evidence="2 3">
    <name type="scientific">Astathelohania contejeani</name>
    <dbReference type="NCBI Taxonomy" id="164912"/>
    <lineage>
        <taxon>Eukaryota</taxon>
        <taxon>Fungi</taxon>
        <taxon>Fungi incertae sedis</taxon>
        <taxon>Microsporidia</taxon>
        <taxon>Astathelohaniidae</taxon>
        <taxon>Astathelohania</taxon>
    </lineage>
</organism>